<organism evidence="1 2">
    <name type="scientific">Enterobacter hormaechei</name>
    <dbReference type="NCBI Taxonomy" id="158836"/>
    <lineage>
        <taxon>Bacteria</taxon>
        <taxon>Pseudomonadati</taxon>
        <taxon>Pseudomonadota</taxon>
        <taxon>Gammaproteobacteria</taxon>
        <taxon>Enterobacterales</taxon>
        <taxon>Enterobacteriaceae</taxon>
        <taxon>Enterobacter</taxon>
        <taxon>Enterobacter cloacae complex</taxon>
    </lineage>
</organism>
<evidence type="ECO:0000313" key="2">
    <source>
        <dbReference type="Proteomes" id="UP000476281"/>
    </source>
</evidence>
<accession>A0A6L3XZN8</accession>
<protein>
    <submittedName>
        <fullName evidence="1">Nucleotide-binding protein</fullName>
    </submittedName>
</protein>
<proteinExistence type="predicted"/>
<dbReference type="EMBL" id="WBSZ01000113">
    <property type="protein sequence ID" value="KAB2528396.1"/>
    <property type="molecule type" value="Genomic_DNA"/>
</dbReference>
<sequence>MKRIIFYSWQSDLPSKSNRNIIEGALKKALSAIKKDASETVEPVLDRDTAGTPGSPSISDTIFKKISTSDVFIADVSIINASESSKKTSNPNVLIELGFAISQLGWDRIILIQNTFFGGPEELPFDLRGRRVVTYSYDPEDDTKSEVRGILQGRLEHALKYALKDSSVGSLQSGSSAPVWWGEWINYNHNRSYGGHLFIRETSSAGFLFDLSVYSGSHSGKITSQAVFVSRDMAYAKIQNQNSEYGEISFRRNIVDGKKFLSIDETADCSSHRGMGVIFSGEFQWSSDNLFELGFLNELDLQRIYSVLGSYYFDFKKRMEGIGEGENLDTFEAKVFYGGVRGMYTYMEGIIMLSSEGGIWLAYLDDNDIKYFTNDINWKTKTPRTIDNWRSRFQQVEIKYISDTSTLPHDALGEILKNLEDEMTEE</sequence>
<dbReference type="RefSeq" id="WP_023302999.1">
    <property type="nucleotide sequence ID" value="NZ_CP103642.1"/>
</dbReference>
<evidence type="ECO:0000313" key="1">
    <source>
        <dbReference type="EMBL" id="KAB2528396.1"/>
    </source>
</evidence>
<reference evidence="1 2" key="1">
    <citation type="submission" date="2019-09" db="EMBL/GenBank/DDBJ databases">
        <title>Reversal of blaTEM antimicrobial resistance by CRISPR-Cas9 in clinical E. coli and other Enterobacteriaceae strains.</title>
        <authorList>
            <person name="Tagliaferri T."/>
            <person name="Guimaraes N."/>
            <person name="Pereira M."/>
            <person name="Felicori L."/>
            <person name="Horz H.-P."/>
            <person name="Santos S."/>
            <person name="Mendes T."/>
        </authorList>
    </citation>
    <scope>NUCLEOTIDE SEQUENCE [LARGE SCALE GENOMIC DNA]</scope>
    <source>
        <strain evidence="1 2">E2_blaTEM_MG</strain>
    </source>
</reference>
<dbReference type="Proteomes" id="UP000476281">
    <property type="component" value="Unassembled WGS sequence"/>
</dbReference>
<gene>
    <name evidence="1" type="ORF">F9C29_06190</name>
</gene>
<comment type="caution">
    <text evidence="1">The sequence shown here is derived from an EMBL/GenBank/DDBJ whole genome shotgun (WGS) entry which is preliminary data.</text>
</comment>
<name>A0A6L3XZN8_9ENTR</name>
<dbReference type="AlphaFoldDB" id="A0A6L3XZN8"/>